<sequence length="32" mass="3608">MSHQNTECLRTASPLQKVMQGRPLFPPSQVEP</sequence>
<feature type="region of interest" description="Disordered" evidence="1">
    <location>
        <begin position="1"/>
        <end position="32"/>
    </location>
</feature>
<reference evidence="2" key="2">
    <citation type="journal article" date="2015" name="Fish Shellfish Immunol.">
        <title>Early steps in the European eel (Anguilla anguilla)-Vibrio vulnificus interaction in the gills: Role of the RtxA13 toxin.</title>
        <authorList>
            <person name="Callol A."/>
            <person name="Pajuelo D."/>
            <person name="Ebbesson L."/>
            <person name="Teles M."/>
            <person name="MacKenzie S."/>
            <person name="Amaro C."/>
        </authorList>
    </citation>
    <scope>NUCLEOTIDE SEQUENCE</scope>
</reference>
<organism evidence="2">
    <name type="scientific">Anguilla anguilla</name>
    <name type="common">European freshwater eel</name>
    <name type="synonym">Muraena anguilla</name>
    <dbReference type="NCBI Taxonomy" id="7936"/>
    <lineage>
        <taxon>Eukaryota</taxon>
        <taxon>Metazoa</taxon>
        <taxon>Chordata</taxon>
        <taxon>Craniata</taxon>
        <taxon>Vertebrata</taxon>
        <taxon>Euteleostomi</taxon>
        <taxon>Actinopterygii</taxon>
        <taxon>Neopterygii</taxon>
        <taxon>Teleostei</taxon>
        <taxon>Anguilliformes</taxon>
        <taxon>Anguillidae</taxon>
        <taxon>Anguilla</taxon>
    </lineage>
</organism>
<name>A0A0E9W093_ANGAN</name>
<reference evidence="2" key="1">
    <citation type="submission" date="2014-11" db="EMBL/GenBank/DDBJ databases">
        <authorList>
            <person name="Amaro Gonzalez C."/>
        </authorList>
    </citation>
    <scope>NUCLEOTIDE SEQUENCE</scope>
</reference>
<evidence type="ECO:0000313" key="2">
    <source>
        <dbReference type="EMBL" id="JAH83731.1"/>
    </source>
</evidence>
<dbReference type="EMBL" id="GBXM01024846">
    <property type="protein sequence ID" value="JAH83731.1"/>
    <property type="molecule type" value="Transcribed_RNA"/>
</dbReference>
<evidence type="ECO:0000256" key="1">
    <source>
        <dbReference type="SAM" id="MobiDB-lite"/>
    </source>
</evidence>
<accession>A0A0E9W093</accession>
<protein>
    <submittedName>
        <fullName evidence="2">Uncharacterized protein</fullName>
    </submittedName>
</protein>
<dbReference type="AlphaFoldDB" id="A0A0E9W093"/>
<proteinExistence type="predicted"/>